<dbReference type="GO" id="GO:0016705">
    <property type="term" value="F:oxidoreductase activity, acting on paired donors, with incorporation or reduction of molecular oxygen"/>
    <property type="evidence" value="ECO:0007669"/>
    <property type="project" value="InterPro"/>
</dbReference>
<keyword evidence="11" id="KW-0812">Transmembrane</keyword>
<dbReference type="GO" id="GO:0005506">
    <property type="term" value="F:iron ion binding"/>
    <property type="evidence" value="ECO:0007669"/>
    <property type="project" value="InterPro"/>
</dbReference>
<comment type="pathway">
    <text evidence="2">Secondary metabolite biosynthesis.</text>
</comment>
<dbReference type="SUPFAM" id="SSF48264">
    <property type="entry name" value="Cytochrome P450"/>
    <property type="match status" value="1"/>
</dbReference>
<evidence type="ECO:0000256" key="2">
    <source>
        <dbReference type="ARBA" id="ARBA00005179"/>
    </source>
</evidence>
<evidence type="ECO:0008006" key="14">
    <source>
        <dbReference type="Google" id="ProtNLM"/>
    </source>
</evidence>
<dbReference type="PANTHER" id="PTHR46300">
    <property type="entry name" value="P450, PUTATIVE (EUROFUNG)-RELATED-RELATED"/>
    <property type="match status" value="1"/>
</dbReference>
<dbReference type="PROSITE" id="PS00086">
    <property type="entry name" value="CYTOCHROME_P450"/>
    <property type="match status" value="1"/>
</dbReference>
<evidence type="ECO:0000313" key="13">
    <source>
        <dbReference type="Proteomes" id="UP000559256"/>
    </source>
</evidence>
<keyword evidence="4 9" id="KW-0349">Heme</keyword>
<dbReference type="GO" id="GO:0020037">
    <property type="term" value="F:heme binding"/>
    <property type="evidence" value="ECO:0007669"/>
    <property type="project" value="InterPro"/>
</dbReference>
<evidence type="ECO:0000256" key="3">
    <source>
        <dbReference type="ARBA" id="ARBA00010617"/>
    </source>
</evidence>
<sequence length="521" mass="57873">MATRITETLEKLDVTPSTAAAAAAVALAIPLVYLTRSQCRQSLPPGPKGLPLLGNYLDFPSPQDNPWVTFDKWSRQYDSDVIHLNIFGTNVIVVNSHKAATALLERKSALYSERPRMTMINELINLNWHFGFMPHNDTWRIHRKIFAQHFNPSVVSGSKNHETSIKWNNVYLNNLLESPEELFTHVQHMVAGYALETTFGLQVQPSGKPDPFIGAAKQAVEALCSAALYGSYLVDYLPSLKNLPFTQARKDAAKWKVSTDIAVTVPFDLANALSKGNDVDNSSMVAQLLESGTFSEDDIRKVTTAAFANGSAATVSALLTFFLAMILYPDVQKQAQAELDKVVQGRLPEFSDERSLPYISALVKEVLRWNPAVPLAFPHQLTQDDVYESYQLPSGAVVIPNAWAILQDSNLYGPNTSAFDPSRFLKSDGTLDKSVKDPDAAWGFGRRVCPGKHFAESTLFLAIARTLYTFQINVFKDAQGREIKPTGEYTSGLIRYPKPFKCSIKPRSKEHREMIVSLVES</sequence>
<feature type="binding site" description="axial binding residue" evidence="9">
    <location>
        <position position="449"/>
    </location>
    <ligand>
        <name>heme</name>
        <dbReference type="ChEBI" id="CHEBI:30413"/>
    </ligand>
    <ligandPart>
        <name>Fe</name>
        <dbReference type="ChEBI" id="CHEBI:18248"/>
    </ligandPart>
</feature>
<evidence type="ECO:0000256" key="7">
    <source>
        <dbReference type="ARBA" id="ARBA00023004"/>
    </source>
</evidence>
<feature type="transmembrane region" description="Helical" evidence="11">
    <location>
        <begin position="306"/>
        <end position="328"/>
    </location>
</feature>
<proteinExistence type="inferred from homology"/>
<evidence type="ECO:0000256" key="9">
    <source>
        <dbReference type="PIRSR" id="PIRSR602401-1"/>
    </source>
</evidence>
<comment type="cofactor">
    <cofactor evidence="1 9">
        <name>heme</name>
        <dbReference type="ChEBI" id="CHEBI:30413"/>
    </cofactor>
</comment>
<comment type="caution">
    <text evidence="12">The sequence shown here is derived from an EMBL/GenBank/DDBJ whole genome shotgun (WGS) entry which is preliminary data.</text>
</comment>
<organism evidence="12 13">
    <name type="scientific">Tetrapyrgos nigripes</name>
    <dbReference type="NCBI Taxonomy" id="182062"/>
    <lineage>
        <taxon>Eukaryota</taxon>
        <taxon>Fungi</taxon>
        <taxon>Dikarya</taxon>
        <taxon>Basidiomycota</taxon>
        <taxon>Agaricomycotina</taxon>
        <taxon>Agaricomycetes</taxon>
        <taxon>Agaricomycetidae</taxon>
        <taxon>Agaricales</taxon>
        <taxon>Marasmiineae</taxon>
        <taxon>Marasmiaceae</taxon>
        <taxon>Tetrapyrgos</taxon>
    </lineage>
</organism>
<accession>A0A8H5LU28</accession>
<dbReference type="InterPro" id="IPR002401">
    <property type="entry name" value="Cyt_P450_E_grp-I"/>
</dbReference>
<dbReference type="AlphaFoldDB" id="A0A8H5LU28"/>
<evidence type="ECO:0000256" key="6">
    <source>
        <dbReference type="ARBA" id="ARBA00023002"/>
    </source>
</evidence>
<dbReference type="PRINTS" id="PR00463">
    <property type="entry name" value="EP450I"/>
</dbReference>
<reference evidence="12 13" key="1">
    <citation type="journal article" date="2020" name="ISME J.">
        <title>Uncovering the hidden diversity of litter-decomposition mechanisms in mushroom-forming fungi.</title>
        <authorList>
            <person name="Floudas D."/>
            <person name="Bentzer J."/>
            <person name="Ahren D."/>
            <person name="Johansson T."/>
            <person name="Persson P."/>
            <person name="Tunlid A."/>
        </authorList>
    </citation>
    <scope>NUCLEOTIDE SEQUENCE [LARGE SCALE GENOMIC DNA]</scope>
    <source>
        <strain evidence="12 13">CBS 291.85</strain>
    </source>
</reference>
<keyword evidence="7 9" id="KW-0408">Iron</keyword>
<dbReference type="EMBL" id="JAACJM010000013">
    <property type="protein sequence ID" value="KAF5369414.1"/>
    <property type="molecule type" value="Genomic_DNA"/>
</dbReference>
<protein>
    <recommendedName>
        <fullName evidence="14">Cytochrome P450</fullName>
    </recommendedName>
</protein>
<dbReference type="InterPro" id="IPR017972">
    <property type="entry name" value="Cyt_P450_CS"/>
</dbReference>
<dbReference type="PANTHER" id="PTHR46300:SF7">
    <property type="entry name" value="P450, PUTATIVE (EUROFUNG)-RELATED"/>
    <property type="match status" value="1"/>
</dbReference>
<keyword evidence="13" id="KW-1185">Reference proteome</keyword>
<dbReference type="PRINTS" id="PR00385">
    <property type="entry name" value="P450"/>
</dbReference>
<evidence type="ECO:0000313" key="12">
    <source>
        <dbReference type="EMBL" id="KAF5369414.1"/>
    </source>
</evidence>
<dbReference type="Gene3D" id="1.10.630.10">
    <property type="entry name" value="Cytochrome P450"/>
    <property type="match status" value="1"/>
</dbReference>
<dbReference type="Pfam" id="PF00067">
    <property type="entry name" value="p450"/>
    <property type="match status" value="1"/>
</dbReference>
<evidence type="ECO:0000256" key="11">
    <source>
        <dbReference type="SAM" id="Phobius"/>
    </source>
</evidence>
<dbReference type="CDD" id="cd11065">
    <property type="entry name" value="CYP64-like"/>
    <property type="match status" value="1"/>
</dbReference>
<keyword evidence="11" id="KW-1133">Transmembrane helix</keyword>
<keyword evidence="5 9" id="KW-0479">Metal-binding</keyword>
<name>A0A8H5LU28_9AGAR</name>
<dbReference type="GO" id="GO:0004497">
    <property type="term" value="F:monooxygenase activity"/>
    <property type="evidence" value="ECO:0007669"/>
    <property type="project" value="UniProtKB-KW"/>
</dbReference>
<evidence type="ECO:0000256" key="5">
    <source>
        <dbReference type="ARBA" id="ARBA00022723"/>
    </source>
</evidence>
<keyword evidence="11" id="KW-0472">Membrane</keyword>
<gene>
    <name evidence="12" type="ORF">D9758_002627</name>
</gene>
<dbReference type="Proteomes" id="UP000559256">
    <property type="component" value="Unassembled WGS sequence"/>
</dbReference>
<evidence type="ECO:0000256" key="10">
    <source>
        <dbReference type="RuleBase" id="RU000461"/>
    </source>
</evidence>
<dbReference type="InterPro" id="IPR036396">
    <property type="entry name" value="Cyt_P450_sf"/>
</dbReference>
<evidence type="ECO:0000256" key="4">
    <source>
        <dbReference type="ARBA" id="ARBA00022617"/>
    </source>
</evidence>
<feature type="transmembrane region" description="Helical" evidence="11">
    <location>
        <begin position="14"/>
        <end position="34"/>
    </location>
</feature>
<evidence type="ECO:0000256" key="8">
    <source>
        <dbReference type="ARBA" id="ARBA00023033"/>
    </source>
</evidence>
<evidence type="ECO:0000256" key="1">
    <source>
        <dbReference type="ARBA" id="ARBA00001971"/>
    </source>
</evidence>
<dbReference type="OrthoDB" id="2789670at2759"/>
<dbReference type="InterPro" id="IPR001128">
    <property type="entry name" value="Cyt_P450"/>
</dbReference>
<keyword evidence="8 10" id="KW-0503">Monooxygenase</keyword>
<comment type="similarity">
    <text evidence="3 10">Belongs to the cytochrome P450 family.</text>
</comment>
<dbReference type="InterPro" id="IPR050364">
    <property type="entry name" value="Cytochrome_P450_fung"/>
</dbReference>
<keyword evidence="6 10" id="KW-0560">Oxidoreductase</keyword>